<evidence type="ECO:0000313" key="6">
    <source>
        <dbReference type="Proteomes" id="UP000317344"/>
    </source>
</evidence>
<reference evidence="5 6" key="1">
    <citation type="submission" date="2019-07" db="EMBL/GenBank/DDBJ databases">
        <title>Tomitella cavernea sp. nov., an actinomycete isolated from soil.</title>
        <authorList>
            <person name="Cheng J."/>
        </authorList>
    </citation>
    <scope>NUCLEOTIDE SEQUENCE [LARGE SCALE GENOMIC DNA]</scope>
    <source>
        <strain evidence="5 6">HY188</strain>
    </source>
</reference>
<evidence type="ECO:0000256" key="2">
    <source>
        <dbReference type="ARBA" id="ARBA00022643"/>
    </source>
</evidence>
<dbReference type="EMBL" id="CP041765">
    <property type="protein sequence ID" value="QDQ98900.1"/>
    <property type="molecule type" value="Genomic_DNA"/>
</dbReference>
<organism evidence="5 6">
    <name type="scientific">Tomitella fengzijianii</name>
    <dbReference type="NCBI Taxonomy" id="2597660"/>
    <lineage>
        <taxon>Bacteria</taxon>
        <taxon>Bacillati</taxon>
        <taxon>Actinomycetota</taxon>
        <taxon>Actinomycetes</taxon>
        <taxon>Mycobacteriales</taxon>
        <taxon>Tomitella</taxon>
    </lineage>
</organism>
<sequence>MAAESEADGIAAHSDLRLLLDTRHSCRAFGPAPVPRGTIEQILALAQCTPSWCNTQPWQVSITEGDATDRLRAGIAEHVRSQPQEPDFALPSEYRGVYRARRKECALQLYSSLGIADGDRQASAAQTMKNFALFGAPHLAVITSDDALGVYGAVDCGLYVNTFLLAAHSLGVATIPQAALAGSAPFLRRFLGLGDDRRIVCTIAFGYADVDHPANAFRTTRADTGTVVDWVS</sequence>
<evidence type="ECO:0000313" key="5">
    <source>
        <dbReference type="EMBL" id="QDQ98900.1"/>
    </source>
</evidence>
<dbReference type="InterPro" id="IPR050627">
    <property type="entry name" value="Nitroreductase/BluB"/>
</dbReference>
<dbReference type="SUPFAM" id="SSF55469">
    <property type="entry name" value="FMN-dependent nitroreductase-like"/>
    <property type="match status" value="1"/>
</dbReference>
<dbReference type="PANTHER" id="PTHR23026">
    <property type="entry name" value="NADPH NITROREDUCTASE"/>
    <property type="match status" value="1"/>
</dbReference>
<evidence type="ECO:0000256" key="1">
    <source>
        <dbReference type="ARBA" id="ARBA00022630"/>
    </source>
</evidence>
<dbReference type="CDD" id="cd02136">
    <property type="entry name" value="PnbA_NfnB-like"/>
    <property type="match status" value="1"/>
</dbReference>
<dbReference type="Proteomes" id="UP000317344">
    <property type="component" value="Chromosome"/>
</dbReference>
<accession>A0A516X781</accession>
<evidence type="ECO:0000256" key="3">
    <source>
        <dbReference type="ARBA" id="ARBA00023002"/>
    </source>
</evidence>
<dbReference type="Gene3D" id="3.40.109.10">
    <property type="entry name" value="NADH Oxidase"/>
    <property type="match status" value="1"/>
</dbReference>
<keyword evidence="6" id="KW-1185">Reference proteome</keyword>
<dbReference type="GO" id="GO:0016491">
    <property type="term" value="F:oxidoreductase activity"/>
    <property type="evidence" value="ECO:0007669"/>
    <property type="project" value="UniProtKB-KW"/>
</dbReference>
<gene>
    <name evidence="5" type="ORF">FO059_00855</name>
</gene>
<feature type="domain" description="Nitroreductase" evidence="4">
    <location>
        <begin position="22"/>
        <end position="207"/>
    </location>
</feature>
<proteinExistence type="predicted"/>
<dbReference type="PANTHER" id="PTHR23026:SF90">
    <property type="entry name" value="IODOTYROSINE DEIODINASE 1"/>
    <property type="match status" value="1"/>
</dbReference>
<keyword evidence="1" id="KW-0285">Flavoprotein</keyword>
<reference evidence="5 6" key="2">
    <citation type="submission" date="2019-07" db="EMBL/GenBank/DDBJ databases">
        <authorList>
            <person name="Huang Y."/>
        </authorList>
    </citation>
    <scope>NUCLEOTIDE SEQUENCE [LARGE SCALE GENOMIC DNA]</scope>
    <source>
        <strain evidence="5 6">HY188</strain>
    </source>
</reference>
<dbReference type="InterPro" id="IPR029479">
    <property type="entry name" value="Nitroreductase"/>
</dbReference>
<keyword evidence="3" id="KW-0560">Oxidoreductase</keyword>
<dbReference type="AlphaFoldDB" id="A0A516X781"/>
<protein>
    <submittedName>
        <fullName evidence="5">Nitroreductase</fullName>
    </submittedName>
</protein>
<dbReference type="KEGG" id="toy:FO059_00855"/>
<dbReference type="InterPro" id="IPR000415">
    <property type="entry name" value="Nitroreductase-like"/>
</dbReference>
<evidence type="ECO:0000259" key="4">
    <source>
        <dbReference type="Pfam" id="PF00881"/>
    </source>
</evidence>
<dbReference type="Pfam" id="PF00881">
    <property type="entry name" value="Nitroreductase"/>
    <property type="match status" value="1"/>
</dbReference>
<dbReference type="RefSeq" id="WP_143910304.1">
    <property type="nucleotide sequence ID" value="NZ_CP041765.1"/>
</dbReference>
<name>A0A516X781_9ACTN</name>
<keyword evidence="2" id="KW-0288">FMN</keyword>
<dbReference type="OrthoDB" id="9798230at2"/>